<gene>
    <name evidence="6" type="ORF">BN12_1110007</name>
    <name evidence="7" type="ORF">BN12_4320006</name>
</gene>
<proteinExistence type="predicted"/>
<dbReference type="PROSITE" id="PS50937">
    <property type="entry name" value="HTH_MERR_2"/>
    <property type="match status" value="1"/>
</dbReference>
<evidence type="ECO:0000313" key="7">
    <source>
        <dbReference type="EMBL" id="CCH79447.1"/>
    </source>
</evidence>
<keyword evidence="8" id="KW-1185">Reference proteome</keyword>
<dbReference type="Gene3D" id="1.10.1660.10">
    <property type="match status" value="1"/>
</dbReference>
<dbReference type="GO" id="GO:0003700">
    <property type="term" value="F:DNA-binding transcription factor activity"/>
    <property type="evidence" value="ECO:0007669"/>
    <property type="project" value="InterPro"/>
</dbReference>
<sequence>MLSIGEFARASGLTAKALRLYDELELLRPAEVDPSNGYRYYSAEQVEQGRLVARLRSAGVPLPRIAAIIGADTPEAAAEEVLSYWRDVEASRASAREVITSLVGLLRGQDTTMSHSAPAPLDISLADLIARLYEELPDADDLARVGAARRQARALSDLGDQLVEHYVSEAKLGGATWSEISDALDATPPGSPKRRSRNPLEGFTDLSRHSIVLAQESAREHRHELIGTEHLLLGLLSEPRGLAHELLTTHTCSEEEIRAAVEGAMPPGGEQALPGHIAFGPDSKEAIEQALRAASDLGHDWVGTEHLLLGLARAENGLAARALRDLGLTVDSLHEVVATEVARRRAANDE</sequence>
<accession>A0A077M2Y3</accession>
<dbReference type="SUPFAM" id="SSF46955">
    <property type="entry name" value="Putative DNA-binding domain"/>
    <property type="match status" value="1"/>
</dbReference>
<dbReference type="PANTHER" id="PTHR30204">
    <property type="entry name" value="REDOX-CYCLING DRUG-SENSING TRANSCRIPTIONAL ACTIVATOR SOXR"/>
    <property type="match status" value="1"/>
</dbReference>
<reference evidence="7" key="1">
    <citation type="submission" date="2012-05" db="EMBL/GenBank/DDBJ databases">
        <authorList>
            <person name="McIlroy S."/>
        </authorList>
    </citation>
    <scope>NUCLEOTIDE SEQUENCE</scope>
    <source>
        <strain evidence="7">T1-X7</strain>
    </source>
</reference>
<protein>
    <submittedName>
        <fullName evidence="7">Uncharacterized protein</fullName>
    </submittedName>
</protein>
<dbReference type="InterPro" id="IPR000551">
    <property type="entry name" value="MerR-type_HTH_dom"/>
</dbReference>
<feature type="region of interest" description="Disordered" evidence="3">
    <location>
        <begin position="181"/>
        <end position="201"/>
    </location>
</feature>
<evidence type="ECO:0000259" key="5">
    <source>
        <dbReference type="PROSITE" id="PS51903"/>
    </source>
</evidence>
<dbReference type="GO" id="GO:0003677">
    <property type="term" value="F:DNA binding"/>
    <property type="evidence" value="ECO:0007669"/>
    <property type="project" value="UniProtKB-KW"/>
</dbReference>
<evidence type="ECO:0000256" key="1">
    <source>
        <dbReference type="ARBA" id="ARBA00023125"/>
    </source>
</evidence>
<evidence type="ECO:0000313" key="8">
    <source>
        <dbReference type="Proteomes" id="UP000035721"/>
    </source>
</evidence>
<reference evidence="7 8" key="2">
    <citation type="journal article" date="2013" name="ISME J.">
        <title>A metabolic model for members of the genus Tetrasphaera involved in enhanced biological phosphorus removal.</title>
        <authorList>
            <person name="Kristiansen R."/>
            <person name="Nguyen H.T.T."/>
            <person name="Saunders A.M."/>
            <person name="Nielsen J.L."/>
            <person name="Wimmer R."/>
            <person name="Le V.Q."/>
            <person name="McIlroy S.J."/>
            <person name="Petrovski S."/>
            <person name="Seviour R.J."/>
            <person name="Calteau A."/>
            <person name="Nielsen K.L."/>
            <person name="Nielsen P.H."/>
        </authorList>
    </citation>
    <scope>NUCLEOTIDE SEQUENCE [LARGE SCALE GENOMIC DNA]</scope>
    <source>
        <strain evidence="7 8">T1-X7</strain>
    </source>
</reference>
<evidence type="ECO:0000256" key="3">
    <source>
        <dbReference type="SAM" id="MobiDB-lite"/>
    </source>
</evidence>
<keyword evidence="2" id="KW-0677">Repeat</keyword>
<dbReference type="InterPro" id="IPR009061">
    <property type="entry name" value="DNA-bd_dom_put_sf"/>
</dbReference>
<dbReference type="SUPFAM" id="SSF81923">
    <property type="entry name" value="Double Clp-N motif"/>
    <property type="match status" value="1"/>
</dbReference>
<feature type="domain" description="HTH merR-type" evidence="4">
    <location>
        <begin position="1"/>
        <end position="71"/>
    </location>
</feature>
<dbReference type="RefSeq" id="WP_048552859.1">
    <property type="nucleotide sequence ID" value="NZ_HF570958.1"/>
</dbReference>
<name>A0A077M2Y3_9MICO</name>
<dbReference type="InterPro" id="IPR004176">
    <property type="entry name" value="Clp_R_N"/>
</dbReference>
<dbReference type="AlphaFoldDB" id="A0A077M2Y3"/>
<evidence type="ECO:0000313" key="6">
    <source>
        <dbReference type="EMBL" id="CCH76184.1"/>
    </source>
</evidence>
<dbReference type="InterPro" id="IPR036628">
    <property type="entry name" value="Clp_N_dom_sf"/>
</dbReference>
<dbReference type="EMBL" id="CAJB01000371">
    <property type="protein sequence ID" value="CCH79447.1"/>
    <property type="molecule type" value="Genomic_DNA"/>
</dbReference>
<dbReference type="Proteomes" id="UP000035721">
    <property type="component" value="Unassembled WGS sequence"/>
</dbReference>
<dbReference type="Gene3D" id="1.10.1780.10">
    <property type="entry name" value="Clp, N-terminal domain"/>
    <property type="match status" value="1"/>
</dbReference>
<dbReference type="SMART" id="SM00422">
    <property type="entry name" value="HTH_MERR"/>
    <property type="match status" value="1"/>
</dbReference>
<evidence type="ECO:0000259" key="4">
    <source>
        <dbReference type="PROSITE" id="PS50937"/>
    </source>
</evidence>
<dbReference type="PROSITE" id="PS51903">
    <property type="entry name" value="CLP_R"/>
    <property type="match status" value="1"/>
</dbReference>
<dbReference type="Pfam" id="PF02861">
    <property type="entry name" value="Clp_N"/>
    <property type="match status" value="1"/>
</dbReference>
<dbReference type="Pfam" id="PF13411">
    <property type="entry name" value="MerR_1"/>
    <property type="match status" value="1"/>
</dbReference>
<dbReference type="PANTHER" id="PTHR30204:SF97">
    <property type="entry name" value="MERR FAMILY REGULATORY PROTEIN"/>
    <property type="match status" value="1"/>
</dbReference>
<dbReference type="CDD" id="cd01107">
    <property type="entry name" value="HTH_BmrR"/>
    <property type="match status" value="1"/>
</dbReference>
<organism evidence="7 8">
    <name type="scientific">Nostocoides japonicum T1-X7</name>
    <dbReference type="NCBI Taxonomy" id="1194083"/>
    <lineage>
        <taxon>Bacteria</taxon>
        <taxon>Bacillati</taxon>
        <taxon>Actinomycetota</taxon>
        <taxon>Actinomycetes</taxon>
        <taxon>Micrococcales</taxon>
        <taxon>Intrasporangiaceae</taxon>
        <taxon>Nostocoides</taxon>
    </lineage>
</organism>
<dbReference type="InterPro" id="IPR047057">
    <property type="entry name" value="MerR_fam"/>
</dbReference>
<keyword evidence="1" id="KW-0238">DNA-binding</keyword>
<dbReference type="EMBL" id="CAJB01000015">
    <property type="protein sequence ID" value="CCH76184.1"/>
    <property type="molecule type" value="Genomic_DNA"/>
</dbReference>
<comment type="caution">
    <text evidence="7">The sequence shown here is derived from an EMBL/GenBank/DDBJ whole genome shotgun (WGS) entry which is preliminary data.</text>
</comment>
<evidence type="ECO:0000256" key="2">
    <source>
        <dbReference type="PROSITE-ProRule" id="PRU01251"/>
    </source>
</evidence>
<dbReference type="STRING" id="1194083.BN12_1110007"/>
<feature type="domain" description="Clp R" evidence="5">
    <location>
        <begin position="200"/>
        <end position="344"/>
    </location>
</feature>